<evidence type="ECO:0000313" key="1">
    <source>
        <dbReference type="EMBL" id="SIS97937.1"/>
    </source>
</evidence>
<dbReference type="EMBL" id="FTOK01000015">
    <property type="protein sequence ID" value="SIS97937.1"/>
    <property type="molecule type" value="Genomic_DNA"/>
</dbReference>
<keyword evidence="2" id="KW-1185">Reference proteome</keyword>
<comment type="caution">
    <text evidence="1">The sequence shown here is derived from an EMBL/GenBank/DDBJ whole genome shotgun (WGS) entry which is preliminary data.</text>
</comment>
<dbReference type="Proteomes" id="UP000199777">
    <property type="component" value="Unassembled WGS sequence"/>
</dbReference>
<sequence>MIKLERDPLKVKPEVNKMIKLLNEKQELPQQNIQRGIVKRIIFLKIFLQTKEPSHYPNALLYDSLTSLHTLATRSERYFFFNIRSLIENTLRTILNLTDFDRTGVNELFRISRDKYASNTKIIEVISLLSDKYTYSSNFVHSNISANMEINLYFKEVTNQSTSDKDLTKLLNLFLLILTKISEIIVIVFPDEVEHIFHRKKETLIYLVNQKIVQEINS</sequence>
<organism evidence="1 2">
    <name type="scientific">Salimicrobium salexigens</name>
    <dbReference type="NCBI Taxonomy" id="908941"/>
    <lineage>
        <taxon>Bacteria</taxon>
        <taxon>Bacillati</taxon>
        <taxon>Bacillota</taxon>
        <taxon>Bacilli</taxon>
        <taxon>Bacillales</taxon>
        <taxon>Bacillaceae</taxon>
        <taxon>Salimicrobium</taxon>
    </lineage>
</organism>
<accession>A0ABY1KZM2</accession>
<protein>
    <submittedName>
        <fullName evidence="1">Uncharacterized protein</fullName>
    </submittedName>
</protein>
<reference evidence="1 2" key="1">
    <citation type="submission" date="2017-01" db="EMBL/GenBank/DDBJ databases">
        <authorList>
            <person name="Varghese N."/>
            <person name="Submissions S."/>
        </authorList>
    </citation>
    <scope>NUCLEOTIDE SEQUENCE [LARGE SCALE GENOMIC DNA]</scope>
    <source>
        <strain evidence="1 2">DSM 22782</strain>
    </source>
</reference>
<name>A0ABY1KZM2_9BACI</name>
<gene>
    <name evidence="1" type="ORF">SAMN05421758_11529</name>
</gene>
<evidence type="ECO:0000313" key="2">
    <source>
        <dbReference type="Proteomes" id="UP000199777"/>
    </source>
</evidence>
<dbReference type="RefSeq" id="WP_076572782.1">
    <property type="nucleotide sequence ID" value="NZ_FTOK01000015.1"/>
</dbReference>
<proteinExistence type="predicted"/>